<feature type="signal peptide" evidence="1">
    <location>
        <begin position="1"/>
        <end position="19"/>
    </location>
</feature>
<name>A0A9R0DEV4_SPOFR</name>
<dbReference type="InterPro" id="IPR038606">
    <property type="entry name" value="To_sf"/>
</dbReference>
<keyword evidence="2" id="KW-1185">Reference proteome</keyword>
<dbReference type="OrthoDB" id="8190514at2759"/>
<reference evidence="3" key="1">
    <citation type="submission" date="2025-08" db="UniProtKB">
        <authorList>
            <consortium name="RefSeq"/>
        </authorList>
    </citation>
    <scope>IDENTIFICATION</scope>
    <source>
        <tissue evidence="3">Whole larval tissue</tissue>
    </source>
</reference>
<dbReference type="InterPro" id="IPR010562">
    <property type="entry name" value="Haemolymph_juvenile_hormone-bd"/>
</dbReference>
<organism evidence="2 3">
    <name type="scientific">Spodoptera frugiperda</name>
    <name type="common">Fall armyworm</name>
    <dbReference type="NCBI Taxonomy" id="7108"/>
    <lineage>
        <taxon>Eukaryota</taxon>
        <taxon>Metazoa</taxon>
        <taxon>Ecdysozoa</taxon>
        <taxon>Arthropoda</taxon>
        <taxon>Hexapoda</taxon>
        <taxon>Insecta</taxon>
        <taxon>Pterygota</taxon>
        <taxon>Neoptera</taxon>
        <taxon>Endopterygota</taxon>
        <taxon>Lepidoptera</taxon>
        <taxon>Glossata</taxon>
        <taxon>Ditrysia</taxon>
        <taxon>Noctuoidea</taxon>
        <taxon>Noctuidae</taxon>
        <taxon>Amphipyrinae</taxon>
        <taxon>Spodoptera</taxon>
    </lineage>
</organism>
<protein>
    <submittedName>
        <fullName evidence="3">Uncharacterized protein LOC118276335</fullName>
    </submittedName>
</protein>
<dbReference type="Pfam" id="PF06585">
    <property type="entry name" value="JHBP"/>
    <property type="match status" value="1"/>
</dbReference>
<dbReference type="AlphaFoldDB" id="A0A9R0DEV4"/>
<keyword evidence="1" id="KW-0732">Signal</keyword>
<dbReference type="GeneID" id="118276335"/>
<gene>
    <name evidence="3" type="primary">LOC118276335</name>
</gene>
<dbReference type="Proteomes" id="UP000829999">
    <property type="component" value="Chromosome 31"/>
</dbReference>
<dbReference type="Gene3D" id="3.15.10.30">
    <property type="entry name" value="Haemolymph juvenile hormone binding protein"/>
    <property type="match status" value="1"/>
</dbReference>
<feature type="chain" id="PRO_5040517434" evidence="1">
    <location>
        <begin position="20"/>
        <end position="235"/>
    </location>
</feature>
<evidence type="ECO:0000313" key="2">
    <source>
        <dbReference type="Proteomes" id="UP000829999"/>
    </source>
</evidence>
<accession>A0A9R0DEV4</accession>
<sequence length="235" mass="27616">MWWTIRFLIALFYFHNAYALKKQFCGPTDNECLTKSIKEHVYKKFVRGIDGVESSDPLYIMDKIEINRANFKYILYKPILSGMSKCNFMKLRLAHDEVSTVTYDLECPNLTIRSGYEVKGTIDRIQGEGKDFCEIAFDIYNVNISGKYERIKGNDGKLHFHLLTHALELDQNAISTVKYRNLYTHPTDMGDYFGQLLEKQTRDIVMTTFLNKYVSNLKDFQRIVPIEEKHFRYVL</sequence>
<proteinExistence type="predicted"/>
<dbReference type="RefSeq" id="XP_035450499.1">
    <property type="nucleotide sequence ID" value="XM_035594606.2"/>
</dbReference>
<evidence type="ECO:0000256" key="1">
    <source>
        <dbReference type="SAM" id="SignalP"/>
    </source>
</evidence>
<evidence type="ECO:0000313" key="3">
    <source>
        <dbReference type="RefSeq" id="XP_035450499.1"/>
    </source>
</evidence>